<dbReference type="GO" id="GO:0016810">
    <property type="term" value="F:hydrolase activity, acting on carbon-nitrogen (but not peptide) bonds"/>
    <property type="evidence" value="ECO:0007669"/>
    <property type="project" value="InterPro"/>
</dbReference>
<dbReference type="VEuPathDB" id="FungiDB:A1O9_06681"/>
<dbReference type="PANTHER" id="PTHR43794">
    <property type="entry name" value="AMINOHYDROLASE SSNA-RELATED"/>
    <property type="match status" value="1"/>
</dbReference>
<dbReference type="InterPro" id="IPR006680">
    <property type="entry name" value="Amidohydro-rel"/>
</dbReference>
<name>A0A072PTC3_9EURO</name>
<reference evidence="3 4" key="1">
    <citation type="submission" date="2013-03" db="EMBL/GenBank/DDBJ databases">
        <title>The Genome Sequence of Exophiala aquamarina CBS 119918.</title>
        <authorList>
            <consortium name="The Broad Institute Genomics Platform"/>
            <person name="Cuomo C."/>
            <person name="de Hoog S."/>
            <person name="Gorbushina A."/>
            <person name="Walker B."/>
            <person name="Young S.K."/>
            <person name="Zeng Q."/>
            <person name="Gargeya S."/>
            <person name="Fitzgerald M."/>
            <person name="Haas B."/>
            <person name="Abouelleil A."/>
            <person name="Allen A.W."/>
            <person name="Alvarado L."/>
            <person name="Arachchi H.M."/>
            <person name="Berlin A.M."/>
            <person name="Chapman S.B."/>
            <person name="Gainer-Dewar J."/>
            <person name="Goldberg J."/>
            <person name="Griggs A."/>
            <person name="Gujja S."/>
            <person name="Hansen M."/>
            <person name="Howarth C."/>
            <person name="Imamovic A."/>
            <person name="Ireland A."/>
            <person name="Larimer J."/>
            <person name="McCowan C."/>
            <person name="Murphy C."/>
            <person name="Pearson M."/>
            <person name="Poon T.W."/>
            <person name="Priest M."/>
            <person name="Roberts A."/>
            <person name="Saif S."/>
            <person name="Shea T."/>
            <person name="Sisk P."/>
            <person name="Sykes S."/>
            <person name="Wortman J."/>
            <person name="Nusbaum C."/>
            <person name="Birren B."/>
        </authorList>
    </citation>
    <scope>NUCLEOTIDE SEQUENCE [LARGE SCALE GENOMIC DNA]</scope>
    <source>
        <strain evidence="3 4">CBS 119918</strain>
    </source>
</reference>
<evidence type="ECO:0000313" key="4">
    <source>
        <dbReference type="Proteomes" id="UP000027920"/>
    </source>
</evidence>
<dbReference type="InterPro" id="IPR011059">
    <property type="entry name" value="Metal-dep_hydrolase_composite"/>
</dbReference>
<dbReference type="RefSeq" id="XP_013261345.1">
    <property type="nucleotide sequence ID" value="XM_013405891.1"/>
</dbReference>
<feature type="domain" description="Amidohydrolase-related" evidence="2">
    <location>
        <begin position="60"/>
        <end position="434"/>
    </location>
</feature>
<dbReference type="Gene3D" id="3.20.20.140">
    <property type="entry name" value="Metal-dependent hydrolases"/>
    <property type="match status" value="1"/>
</dbReference>
<dbReference type="STRING" id="1182545.A0A072PTC3"/>
<dbReference type="Proteomes" id="UP000027920">
    <property type="component" value="Unassembled WGS sequence"/>
</dbReference>
<dbReference type="EMBL" id="AMGV01000004">
    <property type="protein sequence ID" value="KEF58755.1"/>
    <property type="molecule type" value="Genomic_DNA"/>
</dbReference>
<dbReference type="OrthoDB" id="194468at2759"/>
<dbReference type="HOGENOM" id="CLU_012358_2_1_1"/>
<dbReference type="AlphaFoldDB" id="A0A072PTC3"/>
<organism evidence="3 4">
    <name type="scientific">Exophiala aquamarina CBS 119918</name>
    <dbReference type="NCBI Taxonomy" id="1182545"/>
    <lineage>
        <taxon>Eukaryota</taxon>
        <taxon>Fungi</taxon>
        <taxon>Dikarya</taxon>
        <taxon>Ascomycota</taxon>
        <taxon>Pezizomycotina</taxon>
        <taxon>Eurotiomycetes</taxon>
        <taxon>Chaetothyriomycetidae</taxon>
        <taxon>Chaetothyriales</taxon>
        <taxon>Herpotrichiellaceae</taxon>
        <taxon>Exophiala</taxon>
    </lineage>
</organism>
<comment type="caution">
    <text evidence="3">The sequence shown here is derived from an EMBL/GenBank/DDBJ whole genome shotgun (WGS) entry which is preliminary data.</text>
</comment>
<accession>A0A072PTC3</accession>
<dbReference type="CDD" id="cd01298">
    <property type="entry name" value="ATZ_TRZ_like"/>
    <property type="match status" value="1"/>
</dbReference>
<dbReference type="Gene3D" id="2.30.40.10">
    <property type="entry name" value="Urease, subunit C, domain 1"/>
    <property type="match status" value="1"/>
</dbReference>
<protein>
    <recommendedName>
        <fullName evidence="2">Amidohydrolase-related domain-containing protein</fullName>
    </recommendedName>
</protein>
<evidence type="ECO:0000256" key="1">
    <source>
        <dbReference type="ARBA" id="ARBA00022801"/>
    </source>
</evidence>
<keyword evidence="1" id="KW-0378">Hydrolase</keyword>
<dbReference type="SUPFAM" id="SSF51338">
    <property type="entry name" value="Composite domain of metallo-dependent hydrolases"/>
    <property type="match status" value="1"/>
</dbReference>
<sequence>MSTLFVNATIITVDDLKTIWLDGAILIDGDRIGAIGKTATLLCHPSLRDDCKIVDCQGKIILPGLINTHAHLGQSILRGLAEDVPLHSWLCDAIWPLEANYEDDDGYIASKMTIAEMLKSGSTCFLEALLTPGTGFENAARAVDEMGIRGCLGKLVKVEESDKFGMRDPRDRDISNMSIEAALAAYEKYHGSCSGRLHVWMAAGTPRGTAESAHKAIGDACCEHGIGFTMHCAEAPKDYVIYRESYFCSPVEFCHRTNIIGRGRQTVLAHMVNLDLSKDLPLLLESGATVAHNATSNCKLGSGIAAIPEMLKANINVSLGTDGAPCANTYDMIQEMRIAALIHKGSRQDAAAITAEQILTMATINGAKALGLDKEIGSLEVGKKADFVVIDPTGLHCAPFDSSQILEGGVDPVTTIVFSCSGADVDKVIVDGEVLVDGGRLVRHDEHQIRQESQRAIRRIRNKTEIRTRMARNYC</sequence>
<evidence type="ECO:0000259" key="2">
    <source>
        <dbReference type="Pfam" id="PF01979"/>
    </source>
</evidence>
<dbReference type="InterPro" id="IPR032466">
    <property type="entry name" value="Metal_Hydrolase"/>
</dbReference>
<evidence type="ECO:0000313" key="3">
    <source>
        <dbReference type="EMBL" id="KEF58755.1"/>
    </source>
</evidence>
<proteinExistence type="predicted"/>
<dbReference type="PANTHER" id="PTHR43794:SF11">
    <property type="entry name" value="AMIDOHYDROLASE-RELATED DOMAIN-CONTAINING PROTEIN"/>
    <property type="match status" value="1"/>
</dbReference>
<dbReference type="InterPro" id="IPR050287">
    <property type="entry name" value="MTA/SAH_deaminase"/>
</dbReference>
<dbReference type="Pfam" id="PF01979">
    <property type="entry name" value="Amidohydro_1"/>
    <property type="match status" value="1"/>
</dbReference>
<keyword evidence="4" id="KW-1185">Reference proteome</keyword>
<dbReference type="GeneID" id="25281598"/>
<gene>
    <name evidence="3" type="ORF">A1O9_06681</name>
</gene>
<dbReference type="SUPFAM" id="SSF51556">
    <property type="entry name" value="Metallo-dependent hydrolases"/>
    <property type="match status" value="1"/>
</dbReference>